<evidence type="ECO:0000313" key="2">
    <source>
        <dbReference type="Proteomes" id="UP000554482"/>
    </source>
</evidence>
<protein>
    <submittedName>
        <fullName evidence="1">Uncharacterized protein</fullName>
    </submittedName>
</protein>
<comment type="caution">
    <text evidence="1">The sequence shown here is derived from an EMBL/GenBank/DDBJ whole genome shotgun (WGS) entry which is preliminary data.</text>
</comment>
<sequence length="69" mass="7837">MGSRGCGFKELEDCLLCNAYLVHSTDVVVGAYQKSADMWKKIQITFNHEAVDKNNLAYRTVKSYSTMKQ</sequence>
<accession>A0A7J6V484</accession>
<dbReference type="OrthoDB" id="2507178at2759"/>
<proteinExistence type="predicted"/>
<organism evidence="1 2">
    <name type="scientific">Thalictrum thalictroides</name>
    <name type="common">Rue-anemone</name>
    <name type="synonym">Anemone thalictroides</name>
    <dbReference type="NCBI Taxonomy" id="46969"/>
    <lineage>
        <taxon>Eukaryota</taxon>
        <taxon>Viridiplantae</taxon>
        <taxon>Streptophyta</taxon>
        <taxon>Embryophyta</taxon>
        <taxon>Tracheophyta</taxon>
        <taxon>Spermatophyta</taxon>
        <taxon>Magnoliopsida</taxon>
        <taxon>Ranunculales</taxon>
        <taxon>Ranunculaceae</taxon>
        <taxon>Thalictroideae</taxon>
        <taxon>Thalictrum</taxon>
    </lineage>
</organism>
<reference evidence="1 2" key="1">
    <citation type="submission" date="2020-06" db="EMBL/GenBank/DDBJ databases">
        <title>Transcriptomic and genomic resources for Thalictrum thalictroides and T. hernandezii: Facilitating candidate gene discovery in an emerging model plant lineage.</title>
        <authorList>
            <person name="Arias T."/>
            <person name="Riano-Pachon D.M."/>
            <person name="Di Stilio V.S."/>
        </authorList>
    </citation>
    <scope>NUCLEOTIDE SEQUENCE [LARGE SCALE GENOMIC DNA]</scope>
    <source>
        <strain evidence="2">cv. WT478/WT964</strain>
        <tissue evidence="1">Leaves</tissue>
    </source>
</reference>
<name>A0A7J6V484_THATH</name>
<dbReference type="EMBL" id="JABWDY010038720">
    <property type="protein sequence ID" value="KAF5179468.1"/>
    <property type="molecule type" value="Genomic_DNA"/>
</dbReference>
<dbReference type="Proteomes" id="UP000554482">
    <property type="component" value="Unassembled WGS sequence"/>
</dbReference>
<keyword evidence="2" id="KW-1185">Reference proteome</keyword>
<evidence type="ECO:0000313" key="1">
    <source>
        <dbReference type="EMBL" id="KAF5179468.1"/>
    </source>
</evidence>
<gene>
    <name evidence="1" type="ORF">FRX31_030945</name>
</gene>
<dbReference type="AlphaFoldDB" id="A0A7J6V484"/>